<dbReference type="Pfam" id="PF00160">
    <property type="entry name" value="Pro_isomerase"/>
    <property type="match status" value="1"/>
</dbReference>
<keyword evidence="3" id="KW-0697">Rotamase</keyword>
<dbReference type="Proteomes" id="UP000044841">
    <property type="component" value="Unassembled WGS sequence"/>
</dbReference>
<dbReference type="InterPro" id="IPR031309">
    <property type="entry name" value="Ribosomal_uL5_C"/>
</dbReference>
<accession>A0A0K6FRF5</accession>
<sequence>MTNPYAKNRPPPAPRGNRPLQSSGLPTTVENLPRLERIVIHTMIKDAITNKSHLLGPMMALRAISGQTDRGGGQPAHQGVRICYSRPAAAAFRLRAGVPISLKVELRGPQMYEFINTLVEFVLPRLREFRGVSMPPASSSKSSPSAMAGVVAFGLPKEAFALFPQLEVNLDSYPKTCGMHVQFVTNVRGRDAQQRARALFSSDRPQAPVLCNQNLRSSFCLFSTVMSKLIDSHVSTKQAKLAIDALLKHNEKHQAEKEESELLGAKEEVIWLNVGVKKVHPEKKLKPFSIPLARPIVDPRTTSICLIAKDPQREYKDLLEAQNVKFISRVVGVTKLKGKFKPYEARRQLMQDHGVFLVDERVVPMMPKLLGKIFFKAKKQPVPVNLQKKDVKAELERAVSSTYMHQNQGTCTSIKIAPTTFTTSQVLDNLTTALPEIVKHIKGGWENVQSLHIKTSGSVALPIWSCDLGSRWDGLGPAENITASEESASESEEEEEPAPVVKEGKKRAAPEAPAATVSKKAKATKAVKESAPAKTKAVAQETSLAETKSKATIVEVVLPKPRTKMTVRAPAKKAIPQTPVVEESSGSESDPEPEPEPKPKAKPAVKKAAVASGIAQKKAKLLASKGSSKGSKAGINRILFRYTSTTTFSMTFCFLRITIDGKKPLPETPDNDYIVVQLYNDIVPQTAENFRALCTGEKGIGASGCKLWFQESTFHRVVPGFVIQGGDFTMGNGQGGESIYGRKFADESFECKHDRAGLLSMANSGQNTNTSQFFITLAPQPGLDGKHVVFGEVVEGMEIVEAIENTPTKNDKPTLEIKIVQSGQLEAK</sequence>
<comment type="catalytic activity">
    <reaction evidence="1">
        <text>[protein]-peptidylproline (omega=180) = [protein]-peptidylproline (omega=0)</text>
        <dbReference type="Rhea" id="RHEA:16237"/>
        <dbReference type="Rhea" id="RHEA-COMP:10747"/>
        <dbReference type="Rhea" id="RHEA-COMP:10748"/>
        <dbReference type="ChEBI" id="CHEBI:83833"/>
        <dbReference type="ChEBI" id="CHEBI:83834"/>
        <dbReference type="EC" id="5.2.1.8"/>
    </reaction>
</comment>
<dbReference type="InterPro" id="IPR020892">
    <property type="entry name" value="Cyclophilin-type_PPIase_CS"/>
</dbReference>
<dbReference type="GO" id="GO:0003755">
    <property type="term" value="F:peptidyl-prolyl cis-trans isomerase activity"/>
    <property type="evidence" value="ECO:0007669"/>
    <property type="project" value="UniProtKB-KW"/>
</dbReference>
<dbReference type="InterPro" id="IPR016095">
    <property type="entry name" value="Ribosomal_uL1_3-a/b-sand"/>
</dbReference>
<evidence type="ECO:0000259" key="6">
    <source>
        <dbReference type="PROSITE" id="PS50072"/>
    </source>
</evidence>
<dbReference type="InterPro" id="IPR029000">
    <property type="entry name" value="Cyclophilin-like_dom_sf"/>
</dbReference>
<dbReference type="SUPFAM" id="SSF55282">
    <property type="entry name" value="RL5-like"/>
    <property type="match status" value="1"/>
</dbReference>
<evidence type="ECO:0000313" key="7">
    <source>
        <dbReference type="EMBL" id="CUA68811.1"/>
    </source>
</evidence>
<feature type="compositionally biased region" description="Low complexity" evidence="5">
    <location>
        <begin position="579"/>
        <end position="588"/>
    </location>
</feature>
<dbReference type="InterPro" id="IPR023674">
    <property type="entry name" value="Ribosomal_uL1-like"/>
</dbReference>
<dbReference type="SUPFAM" id="SSF56808">
    <property type="entry name" value="Ribosomal protein L1"/>
    <property type="match status" value="1"/>
</dbReference>
<dbReference type="Gene3D" id="3.40.50.790">
    <property type="match status" value="1"/>
</dbReference>
<evidence type="ECO:0000256" key="4">
    <source>
        <dbReference type="ARBA" id="ARBA00023235"/>
    </source>
</evidence>
<feature type="region of interest" description="Disordered" evidence="5">
    <location>
        <begin position="477"/>
        <end position="545"/>
    </location>
</feature>
<keyword evidence="8" id="KW-1185">Reference proteome</keyword>
<dbReference type="PRINTS" id="PR00153">
    <property type="entry name" value="CSAPPISMRASE"/>
</dbReference>
<evidence type="ECO:0000256" key="3">
    <source>
        <dbReference type="ARBA" id="ARBA00023110"/>
    </source>
</evidence>
<name>A0A0K6FRF5_9AGAM</name>
<evidence type="ECO:0000313" key="8">
    <source>
        <dbReference type="Proteomes" id="UP000044841"/>
    </source>
</evidence>
<dbReference type="Gene3D" id="2.40.100.10">
    <property type="entry name" value="Cyclophilin-like"/>
    <property type="match status" value="1"/>
</dbReference>
<reference evidence="7 8" key="1">
    <citation type="submission" date="2015-07" db="EMBL/GenBank/DDBJ databases">
        <authorList>
            <person name="Noorani M."/>
        </authorList>
    </citation>
    <scope>NUCLEOTIDE SEQUENCE [LARGE SCALE GENOMIC DNA]</scope>
    <source>
        <strain evidence="7">BBA 69670</strain>
    </source>
</reference>
<dbReference type="PANTHER" id="PTHR11071">
    <property type="entry name" value="PEPTIDYL-PROLYL CIS-TRANS ISOMERASE"/>
    <property type="match status" value="1"/>
</dbReference>
<feature type="domain" description="PPIase cyclophilin-type" evidence="6">
    <location>
        <begin position="674"/>
        <end position="824"/>
    </location>
</feature>
<dbReference type="GO" id="GO:0006457">
    <property type="term" value="P:protein folding"/>
    <property type="evidence" value="ECO:0007669"/>
    <property type="project" value="InterPro"/>
</dbReference>
<feature type="region of interest" description="Disordered" evidence="5">
    <location>
        <begin position="1"/>
        <end position="27"/>
    </location>
</feature>
<evidence type="ECO:0000256" key="1">
    <source>
        <dbReference type="ARBA" id="ARBA00000971"/>
    </source>
</evidence>
<feature type="region of interest" description="Disordered" evidence="5">
    <location>
        <begin position="567"/>
        <end position="607"/>
    </location>
</feature>
<dbReference type="PANTHER" id="PTHR11071:SF561">
    <property type="entry name" value="PEPTIDYL-PROLYL CIS-TRANS ISOMERASE D-RELATED"/>
    <property type="match status" value="1"/>
</dbReference>
<dbReference type="GO" id="GO:0005737">
    <property type="term" value="C:cytoplasm"/>
    <property type="evidence" value="ECO:0007669"/>
    <property type="project" value="TreeGrafter"/>
</dbReference>
<dbReference type="CDD" id="cd00403">
    <property type="entry name" value="Ribosomal_L1"/>
    <property type="match status" value="1"/>
</dbReference>
<feature type="compositionally biased region" description="Acidic residues" evidence="5">
    <location>
        <begin position="487"/>
        <end position="497"/>
    </location>
</feature>
<dbReference type="FunFam" id="2.40.100.10:FF:000025">
    <property type="entry name" value="Peptidyl-prolyl cis-trans isomerase CYP19-2"/>
    <property type="match status" value="1"/>
</dbReference>
<dbReference type="SUPFAM" id="SSF50891">
    <property type="entry name" value="Cyclophilin-like"/>
    <property type="match status" value="1"/>
</dbReference>
<gene>
    <name evidence="7" type="primary">cypB</name>
    <name evidence="7" type="ORF">RSOLAG22IIIB_03676</name>
</gene>
<dbReference type="InterPro" id="IPR028364">
    <property type="entry name" value="Ribosomal_uL1/biogenesis"/>
</dbReference>
<protein>
    <recommendedName>
        <fullName evidence="2">peptidylprolyl isomerase</fullName>
        <ecNumber evidence="2">5.2.1.8</ecNumber>
    </recommendedName>
</protein>
<dbReference type="Gene3D" id="3.30.1440.10">
    <property type="match status" value="1"/>
</dbReference>
<evidence type="ECO:0000256" key="5">
    <source>
        <dbReference type="SAM" id="MobiDB-lite"/>
    </source>
</evidence>
<dbReference type="AlphaFoldDB" id="A0A0K6FRF5"/>
<dbReference type="Pfam" id="PF00687">
    <property type="entry name" value="Ribosomal_L1"/>
    <property type="match status" value="1"/>
</dbReference>
<proteinExistence type="predicted"/>
<dbReference type="PROSITE" id="PS50072">
    <property type="entry name" value="CSA_PPIASE_2"/>
    <property type="match status" value="1"/>
</dbReference>
<dbReference type="Pfam" id="PF00673">
    <property type="entry name" value="Ribosomal_L5_C"/>
    <property type="match status" value="1"/>
</dbReference>
<dbReference type="EC" id="5.2.1.8" evidence="2"/>
<keyword evidence="4" id="KW-0413">Isomerase</keyword>
<dbReference type="PROSITE" id="PS00170">
    <property type="entry name" value="CSA_PPIASE_1"/>
    <property type="match status" value="1"/>
</dbReference>
<dbReference type="InterPro" id="IPR002130">
    <property type="entry name" value="Cyclophilin-type_PPIase_dom"/>
</dbReference>
<organism evidence="7 8">
    <name type="scientific">Rhizoctonia solani</name>
    <dbReference type="NCBI Taxonomy" id="456999"/>
    <lineage>
        <taxon>Eukaryota</taxon>
        <taxon>Fungi</taxon>
        <taxon>Dikarya</taxon>
        <taxon>Basidiomycota</taxon>
        <taxon>Agaricomycotina</taxon>
        <taxon>Agaricomycetes</taxon>
        <taxon>Cantharellales</taxon>
        <taxon>Ceratobasidiaceae</taxon>
        <taxon>Rhizoctonia</taxon>
    </lineage>
</organism>
<dbReference type="GO" id="GO:0016018">
    <property type="term" value="F:cyclosporin A binding"/>
    <property type="evidence" value="ECO:0007669"/>
    <property type="project" value="TreeGrafter"/>
</dbReference>
<dbReference type="EMBL" id="CYGV01000557">
    <property type="protein sequence ID" value="CUA68811.1"/>
    <property type="molecule type" value="Genomic_DNA"/>
</dbReference>
<evidence type="ECO:0000256" key="2">
    <source>
        <dbReference type="ARBA" id="ARBA00013194"/>
    </source>
</evidence>
<dbReference type="FunFam" id="3.40.50.790:FF:000011">
    <property type="entry name" value="Unplaced genomic scaffold supercont1.18, whole genome shotgun sequence"/>
    <property type="match status" value="1"/>
</dbReference>
<dbReference type="InterPro" id="IPR022803">
    <property type="entry name" value="Ribosomal_uL5_dom_sf"/>
</dbReference>